<organism evidence="3 4">
    <name type="scientific">Talaromyces pinophilus</name>
    <name type="common">Penicillium pinophilum</name>
    <dbReference type="NCBI Taxonomy" id="128442"/>
    <lineage>
        <taxon>Eukaryota</taxon>
        <taxon>Fungi</taxon>
        <taxon>Dikarya</taxon>
        <taxon>Ascomycota</taxon>
        <taxon>Pezizomycotina</taxon>
        <taxon>Eurotiomycetes</taxon>
        <taxon>Eurotiomycetidae</taxon>
        <taxon>Eurotiales</taxon>
        <taxon>Trichocomaceae</taxon>
        <taxon>Talaromyces</taxon>
        <taxon>Talaromyces sect. Talaromyces</taxon>
    </lineage>
</organism>
<proteinExistence type="predicted"/>
<feature type="region of interest" description="Disordered" evidence="1">
    <location>
        <begin position="243"/>
        <end position="265"/>
    </location>
</feature>
<dbReference type="AlphaFoldDB" id="A0A6V8H214"/>
<sequence>MWCSTCQNLKNGLQFIDETPHVNMQNEDSHLLKLLYKAASYRADHIARIVLNKFGHSTRATHKTLEIDTDGKSASAITIATLAAQSCKETYSLVSGLTDAPQSIAHSQRLLIQTEDSLVALEQLLMNNKTSDILESTLRAISLEKTLKSTHDICTEFSAAVANVAKHSTDTKFSIRDRFSMYLKEAKINRFNQHLGDCLRKLVLVLGSINLMLPSRTSEDIERLRDNFKAQETALKDLNTQLRNQSSLPAPDTGTEIEKEPDVPSTLQETCKQTLEAMEVKRTGQKFGDLLIDDRSMAMQGIVGTQQEGVEQTFGKLTATKESRAFQGQMSSEAFAAMFGVRSV</sequence>
<dbReference type="InterPro" id="IPR031348">
    <property type="entry name" value="PigL_N"/>
</dbReference>
<keyword evidence="4" id="KW-1185">Reference proteome</keyword>
<evidence type="ECO:0000313" key="3">
    <source>
        <dbReference type="EMBL" id="GAM34105.1"/>
    </source>
</evidence>
<evidence type="ECO:0000256" key="1">
    <source>
        <dbReference type="SAM" id="MobiDB-lite"/>
    </source>
</evidence>
<dbReference type="EMBL" id="DF933811">
    <property type="protein sequence ID" value="GAM34105.1"/>
    <property type="molecule type" value="Genomic_DNA"/>
</dbReference>
<evidence type="ECO:0000259" key="2">
    <source>
        <dbReference type="Pfam" id="PF17111"/>
    </source>
</evidence>
<gene>
    <name evidence="3" type="ORF">TCE0_015r01470</name>
</gene>
<name>A0A6V8H214_TALPI</name>
<dbReference type="Pfam" id="PF17111">
    <property type="entry name" value="PigL_N"/>
    <property type="match status" value="1"/>
</dbReference>
<reference evidence="4" key="1">
    <citation type="journal article" date="2015" name="Genome Announc.">
        <title>Draft genome sequence of Talaromyces cellulolyticus strain Y-94, a source of lignocellulosic biomass-degrading enzymes.</title>
        <authorList>
            <person name="Fujii T."/>
            <person name="Koike H."/>
            <person name="Sawayama S."/>
            <person name="Yano S."/>
            <person name="Inoue H."/>
        </authorList>
    </citation>
    <scope>NUCLEOTIDE SEQUENCE [LARGE SCALE GENOMIC DNA]</scope>
    <source>
        <strain evidence="4">Y-94</strain>
    </source>
</reference>
<comment type="caution">
    <text evidence="3">The sequence shown here is derived from an EMBL/GenBank/DDBJ whole genome shotgun (WGS) entry which is preliminary data.</text>
</comment>
<feature type="domain" description="Azaphilone pigments biosynthesis cluster protein L N-terminal" evidence="2">
    <location>
        <begin position="73"/>
        <end position="244"/>
    </location>
</feature>
<protein>
    <recommendedName>
        <fullName evidence="2">Azaphilone pigments biosynthesis cluster protein L N-terminal domain-containing protein</fullName>
    </recommendedName>
</protein>
<accession>A0A6V8H214</accession>
<dbReference type="Proteomes" id="UP000053095">
    <property type="component" value="Unassembled WGS sequence"/>
</dbReference>
<evidence type="ECO:0000313" key="4">
    <source>
        <dbReference type="Proteomes" id="UP000053095"/>
    </source>
</evidence>